<dbReference type="PANTHER" id="PTHR43653:SF1">
    <property type="entry name" value="CYTOCHROME C-TYPE BIOGENESIS PROTEIN CCMF"/>
    <property type="match status" value="1"/>
</dbReference>
<evidence type="ECO:0000256" key="1">
    <source>
        <dbReference type="ARBA" id="ARBA00004429"/>
    </source>
</evidence>
<dbReference type="GO" id="GO:0020037">
    <property type="term" value="F:heme binding"/>
    <property type="evidence" value="ECO:0007669"/>
    <property type="project" value="InterPro"/>
</dbReference>
<keyword evidence="3" id="KW-1003">Cell membrane</keyword>
<feature type="domain" description="Cytochrome c-type biogenesis protein CcmF C-terminal" evidence="12">
    <location>
        <begin position="160"/>
        <end position="483"/>
    </location>
</feature>
<feature type="transmembrane region" description="Helical" evidence="10">
    <location>
        <begin position="20"/>
        <end position="41"/>
    </location>
</feature>
<feature type="transmembrane region" description="Helical" evidence="10">
    <location>
        <begin position="341"/>
        <end position="362"/>
    </location>
</feature>
<feature type="transmembrane region" description="Helical" evidence="10">
    <location>
        <begin position="53"/>
        <end position="73"/>
    </location>
</feature>
<evidence type="ECO:0000313" key="13">
    <source>
        <dbReference type="EMBL" id="SVB37008.1"/>
    </source>
</evidence>
<feature type="transmembrane region" description="Helical" evidence="10">
    <location>
        <begin position="195"/>
        <end position="217"/>
    </location>
</feature>
<dbReference type="Pfam" id="PF01578">
    <property type="entry name" value="Cytochrom_C_asm"/>
    <property type="match status" value="1"/>
</dbReference>
<dbReference type="InterPro" id="IPR032523">
    <property type="entry name" value="CcmF_C"/>
</dbReference>
<keyword evidence="5 10" id="KW-0812">Transmembrane</keyword>
<dbReference type="InterPro" id="IPR002541">
    <property type="entry name" value="Cyt_c_assembly"/>
</dbReference>
<dbReference type="PANTHER" id="PTHR43653">
    <property type="entry name" value="CYTOCHROME C ASSEMBLY PROTEIN-RELATED"/>
    <property type="match status" value="1"/>
</dbReference>
<evidence type="ECO:0000259" key="11">
    <source>
        <dbReference type="Pfam" id="PF01578"/>
    </source>
</evidence>
<dbReference type="PRINTS" id="PR01410">
    <property type="entry name" value="CCBIOGENESIS"/>
</dbReference>
<feature type="transmembrane region" description="Helical" evidence="10">
    <location>
        <begin position="156"/>
        <end position="174"/>
    </location>
</feature>
<dbReference type="GO" id="GO:0015232">
    <property type="term" value="F:heme transmembrane transporter activity"/>
    <property type="evidence" value="ECO:0007669"/>
    <property type="project" value="InterPro"/>
</dbReference>
<evidence type="ECO:0000256" key="2">
    <source>
        <dbReference type="ARBA" id="ARBA00009186"/>
    </source>
</evidence>
<evidence type="ECO:0000256" key="10">
    <source>
        <dbReference type="SAM" id="Phobius"/>
    </source>
</evidence>
<dbReference type="GO" id="GO:0005886">
    <property type="term" value="C:plasma membrane"/>
    <property type="evidence" value="ECO:0007669"/>
    <property type="project" value="UniProtKB-SubCell"/>
</dbReference>
<feature type="transmembrane region" description="Helical" evidence="10">
    <location>
        <begin position="117"/>
        <end position="136"/>
    </location>
</feature>
<name>A0A382DF11_9ZZZZ</name>
<dbReference type="Pfam" id="PF16327">
    <property type="entry name" value="CcmF_C"/>
    <property type="match status" value="1"/>
</dbReference>
<dbReference type="InterPro" id="IPR003568">
    <property type="entry name" value="Cyt_c_biogenesis_CcmF"/>
</dbReference>
<feature type="transmembrane region" description="Helical" evidence="10">
    <location>
        <begin position="237"/>
        <end position="257"/>
    </location>
</feature>
<feature type="domain" description="Cytochrome c assembly protein" evidence="11">
    <location>
        <begin position="2"/>
        <end position="139"/>
    </location>
</feature>
<dbReference type="GO" id="GO:0017004">
    <property type="term" value="P:cytochrome complex assembly"/>
    <property type="evidence" value="ECO:0007669"/>
    <property type="project" value="UniProtKB-KW"/>
</dbReference>
<evidence type="ECO:0000256" key="5">
    <source>
        <dbReference type="ARBA" id="ARBA00022692"/>
    </source>
</evidence>
<comment type="function">
    <text evidence="9">Required for the biogenesis of c-type cytochromes. Possible subunit of a heme lyase.</text>
</comment>
<evidence type="ECO:0000256" key="3">
    <source>
        <dbReference type="ARBA" id="ARBA00022475"/>
    </source>
</evidence>
<sequence length="513" mass="57359">GRGLNPILQHPVMAIHPPLLYLGMVGMVVPFAFAIAALLSGKLDTTWLRASRRWTLIPWTFLGFGLLLGGKWAYVELGWGGYWAWDPVENSSLMPWLVATAFLHSIMIQERKGMLKVWNVALAILTYGLCIFGTFMTRSGIISSVHAFAQSNIGPFFATFLIFSLVFSFGLLWLRLPLLKADNRLESFASRETAFLLNNWVLLGMLFAVFWGTVFPLVSEAFTGEQITVGAPFFNQVNIPIGLVLLLLTGAGPLFAWRRTSNESLRKNFTTPVTAGLIFVGILFAFGLRDLYALLSFGLCAFVTIALGTEFHHGTRARMRSTSENYPVALYRLCAKSRRRYGGYLTHLALVLLFVGFTGKAFTQEFEFVLEKGASRQVGDYQLSFESLAFAEASNHSTTAAALGLHRDGEFLGTLLPERRYYPAFDQGTTEVSIYSTLREDFYVILVGSAADRSAKFKVYINPLINFVWLGSIVFVLGALWAMWPTPRDRRLARVDRESTIGLLVLRKRPHHA</sequence>
<dbReference type="PRINTS" id="PR01411">
    <property type="entry name" value="CCMFBIOGNSIS"/>
</dbReference>
<keyword evidence="4" id="KW-0997">Cell inner membrane</keyword>
<evidence type="ECO:0000256" key="7">
    <source>
        <dbReference type="ARBA" id="ARBA00022989"/>
    </source>
</evidence>
<evidence type="ECO:0008006" key="14">
    <source>
        <dbReference type="Google" id="ProtNLM"/>
    </source>
</evidence>
<comment type="subcellular location">
    <subcellularLocation>
        <location evidence="1">Cell inner membrane</location>
        <topology evidence="1">Multi-pass membrane protein</topology>
    </subcellularLocation>
</comment>
<dbReference type="InterPro" id="IPR003567">
    <property type="entry name" value="Cyt_c_biogenesis"/>
</dbReference>
<feature type="transmembrane region" description="Helical" evidence="10">
    <location>
        <begin position="292"/>
        <end position="311"/>
    </location>
</feature>
<proteinExistence type="inferred from homology"/>
<dbReference type="EMBL" id="UINC01039072">
    <property type="protein sequence ID" value="SVB37008.1"/>
    <property type="molecule type" value="Genomic_DNA"/>
</dbReference>
<gene>
    <name evidence="13" type="ORF">METZ01_LOCUS189862</name>
</gene>
<organism evidence="13">
    <name type="scientific">marine metagenome</name>
    <dbReference type="NCBI Taxonomy" id="408172"/>
    <lineage>
        <taxon>unclassified sequences</taxon>
        <taxon>metagenomes</taxon>
        <taxon>ecological metagenomes</taxon>
    </lineage>
</organism>
<feature type="transmembrane region" description="Helical" evidence="10">
    <location>
        <begin position="93"/>
        <end position="110"/>
    </location>
</feature>
<accession>A0A382DF11</accession>
<evidence type="ECO:0000259" key="12">
    <source>
        <dbReference type="Pfam" id="PF16327"/>
    </source>
</evidence>
<keyword evidence="7 10" id="KW-1133">Transmembrane helix</keyword>
<keyword evidence="6" id="KW-0201">Cytochrome c-type biogenesis</keyword>
<feature type="transmembrane region" description="Helical" evidence="10">
    <location>
        <begin position="464"/>
        <end position="484"/>
    </location>
</feature>
<evidence type="ECO:0000256" key="4">
    <source>
        <dbReference type="ARBA" id="ARBA00022519"/>
    </source>
</evidence>
<reference evidence="13" key="1">
    <citation type="submission" date="2018-05" db="EMBL/GenBank/DDBJ databases">
        <authorList>
            <person name="Lanie J.A."/>
            <person name="Ng W.-L."/>
            <person name="Kazmierczak K.M."/>
            <person name="Andrzejewski T.M."/>
            <person name="Davidsen T.M."/>
            <person name="Wayne K.J."/>
            <person name="Tettelin H."/>
            <person name="Glass J.I."/>
            <person name="Rusch D."/>
            <person name="Podicherti R."/>
            <person name="Tsui H.-C.T."/>
            <person name="Winkler M.E."/>
        </authorList>
    </citation>
    <scope>NUCLEOTIDE SEQUENCE</scope>
</reference>
<comment type="similarity">
    <text evidence="2">Belongs to the CcmF/CycK/Ccl1/NrfE/CcsA family.</text>
</comment>
<feature type="non-terminal residue" evidence="13">
    <location>
        <position position="1"/>
    </location>
</feature>
<feature type="transmembrane region" description="Helical" evidence="10">
    <location>
        <begin position="269"/>
        <end position="286"/>
    </location>
</feature>
<keyword evidence="8 10" id="KW-0472">Membrane</keyword>
<dbReference type="AlphaFoldDB" id="A0A382DF11"/>
<evidence type="ECO:0000256" key="9">
    <source>
        <dbReference type="ARBA" id="ARBA00037230"/>
    </source>
</evidence>
<protein>
    <recommendedName>
        <fullName evidence="14">Cytochrome c assembly protein domain-containing protein</fullName>
    </recommendedName>
</protein>
<evidence type="ECO:0000256" key="6">
    <source>
        <dbReference type="ARBA" id="ARBA00022748"/>
    </source>
</evidence>
<evidence type="ECO:0000256" key="8">
    <source>
        <dbReference type="ARBA" id="ARBA00023136"/>
    </source>
</evidence>